<reference evidence="1 2" key="1">
    <citation type="journal article" date="2022" name="bioRxiv">
        <title>The genome of the oomycete Peronosclerospora sorghi, a cosmopolitan pathogen of maize and sorghum, is inflated with dispersed pseudogenes.</title>
        <authorList>
            <person name="Fletcher K."/>
            <person name="Martin F."/>
            <person name="Isakeit T."/>
            <person name="Cavanaugh K."/>
            <person name="Magill C."/>
            <person name="Michelmore R."/>
        </authorList>
    </citation>
    <scope>NUCLEOTIDE SEQUENCE [LARGE SCALE GENOMIC DNA]</scope>
    <source>
        <strain evidence="1">P6</strain>
    </source>
</reference>
<accession>A0ACC0VGP7</accession>
<dbReference type="EMBL" id="CM047588">
    <property type="protein sequence ID" value="KAI9905648.1"/>
    <property type="molecule type" value="Genomic_DNA"/>
</dbReference>
<name>A0ACC0VGP7_9STRA</name>
<keyword evidence="2" id="KW-1185">Reference proteome</keyword>
<sequence>MKVPTSLGGFLAIALDSSVLAQQRGILIPEVHPLMRSQVCKKDPTTRVVQCVTEASSLVLEADQRPLTAVGTTASCYSNGQWNASVCSTSKACAEKCALEGVDYAKDHGVTATGDAVTLELSHVQGMSPRLYLLDASGTKYKQFQLLNQEFTFDVDVSGLPCGTNGALYFVKMDADGGTSRAPGNAAGAAYGMAYCDGQCHKGRFINGEANLNQTYATCCSEMDIWEANSRATSFATHACATDGMQVCSTPEACGSTEATQYTGLCDKAGCSFKPYRMGAKTFFGRGNDFAMDTTRPFTVITQFITRDNTSTGELVEIRRLYKQDNRVVTNPESTWPALTGIHSLTEPMCSSYKTFFGEHAYQVGRLAQLGKQMTGGMTLTFSVWADYTKRMVWLDSYEKGKDPTVPGVVRGPCDPDGGDPASVFANYPNAGVTFMNIRSGDFGSTY</sequence>
<evidence type="ECO:0000313" key="2">
    <source>
        <dbReference type="Proteomes" id="UP001163321"/>
    </source>
</evidence>
<gene>
    <name evidence="1" type="ORF">PsorP6_013487</name>
</gene>
<dbReference type="Proteomes" id="UP001163321">
    <property type="component" value="Chromosome 9"/>
</dbReference>
<organism evidence="1 2">
    <name type="scientific">Peronosclerospora sorghi</name>
    <dbReference type="NCBI Taxonomy" id="230839"/>
    <lineage>
        <taxon>Eukaryota</taxon>
        <taxon>Sar</taxon>
        <taxon>Stramenopiles</taxon>
        <taxon>Oomycota</taxon>
        <taxon>Peronosporomycetes</taxon>
        <taxon>Peronosporales</taxon>
        <taxon>Peronosporaceae</taxon>
        <taxon>Peronosclerospora</taxon>
    </lineage>
</organism>
<protein>
    <submittedName>
        <fullName evidence="1">Uncharacterized protein</fullName>
    </submittedName>
</protein>
<evidence type="ECO:0000313" key="1">
    <source>
        <dbReference type="EMBL" id="KAI9905648.1"/>
    </source>
</evidence>
<comment type="caution">
    <text evidence="1">The sequence shown here is derived from an EMBL/GenBank/DDBJ whole genome shotgun (WGS) entry which is preliminary data.</text>
</comment>
<proteinExistence type="predicted"/>